<evidence type="ECO:0008006" key="2">
    <source>
        <dbReference type="Google" id="ProtNLM"/>
    </source>
</evidence>
<evidence type="ECO:0000313" key="1">
    <source>
        <dbReference type="EMBL" id="KKO12375.1"/>
    </source>
</evidence>
<name>A0A0F9W7N1_9ZZZZ</name>
<dbReference type="Gene3D" id="1.10.238.160">
    <property type="match status" value="1"/>
</dbReference>
<dbReference type="EMBL" id="LAZR01000001">
    <property type="protein sequence ID" value="KKO12375.1"/>
    <property type="molecule type" value="Genomic_DNA"/>
</dbReference>
<dbReference type="InterPro" id="IPR010260">
    <property type="entry name" value="AlpA"/>
</dbReference>
<comment type="caution">
    <text evidence="1">The sequence shown here is derived from an EMBL/GenBank/DDBJ whole genome shotgun (WGS) entry which is preliminary data.</text>
</comment>
<sequence length="71" mass="7955">MSDTAKRAIPETGFLRLTDVLQFIPISRSTWWLWVANGKAPAPIKLGPKTTAWKAEEISAFIEELSNRGKL</sequence>
<accession>A0A0F9W7N1</accession>
<dbReference type="Pfam" id="PF05930">
    <property type="entry name" value="Phage_AlpA"/>
    <property type="match status" value="1"/>
</dbReference>
<gene>
    <name evidence="1" type="ORF">LCGC14_0003850</name>
</gene>
<organism evidence="1">
    <name type="scientific">marine sediment metagenome</name>
    <dbReference type="NCBI Taxonomy" id="412755"/>
    <lineage>
        <taxon>unclassified sequences</taxon>
        <taxon>metagenomes</taxon>
        <taxon>ecological metagenomes</taxon>
    </lineage>
</organism>
<reference evidence="1" key="1">
    <citation type="journal article" date="2015" name="Nature">
        <title>Complex archaea that bridge the gap between prokaryotes and eukaryotes.</title>
        <authorList>
            <person name="Spang A."/>
            <person name="Saw J.H."/>
            <person name="Jorgensen S.L."/>
            <person name="Zaremba-Niedzwiedzka K."/>
            <person name="Martijn J."/>
            <person name="Lind A.E."/>
            <person name="van Eijk R."/>
            <person name="Schleper C."/>
            <person name="Guy L."/>
            <person name="Ettema T.J."/>
        </authorList>
    </citation>
    <scope>NUCLEOTIDE SEQUENCE</scope>
</reference>
<protein>
    <recommendedName>
        <fullName evidence="2">AlpA family phage regulatory protein</fullName>
    </recommendedName>
</protein>
<proteinExistence type="predicted"/>
<dbReference type="AlphaFoldDB" id="A0A0F9W7N1"/>